<dbReference type="InterPro" id="IPR002545">
    <property type="entry name" value="CheW-lke_dom"/>
</dbReference>
<dbReference type="PROSITE" id="PS50851">
    <property type="entry name" value="CHEW"/>
    <property type="match status" value="1"/>
</dbReference>
<organism evidence="2">
    <name type="scientific">Caldimicrobium thiodismutans</name>
    <dbReference type="NCBI Taxonomy" id="1653476"/>
    <lineage>
        <taxon>Bacteria</taxon>
        <taxon>Pseudomonadati</taxon>
        <taxon>Thermodesulfobacteriota</taxon>
        <taxon>Thermodesulfobacteria</taxon>
        <taxon>Thermodesulfobacteriales</taxon>
        <taxon>Thermodesulfobacteriaceae</taxon>
        <taxon>Caldimicrobium</taxon>
    </lineage>
</organism>
<dbReference type="PANTHER" id="PTHR22617">
    <property type="entry name" value="CHEMOTAXIS SENSOR HISTIDINE KINASE-RELATED"/>
    <property type="match status" value="1"/>
</dbReference>
<dbReference type="Gene3D" id="2.30.30.40">
    <property type="entry name" value="SH3 Domains"/>
    <property type="match status" value="1"/>
</dbReference>
<reference evidence="2" key="1">
    <citation type="journal article" date="2020" name="mSystems">
        <title>Genome- and Community-Level Interaction Insights into Carbon Utilization and Element Cycling Functions of Hydrothermarchaeota in Hydrothermal Sediment.</title>
        <authorList>
            <person name="Zhou Z."/>
            <person name="Liu Y."/>
            <person name="Xu W."/>
            <person name="Pan J."/>
            <person name="Luo Z.H."/>
            <person name="Li M."/>
        </authorList>
    </citation>
    <scope>NUCLEOTIDE SEQUENCE [LARGE SCALE GENOMIC DNA]</scope>
    <source>
        <strain evidence="2">SpSt-605</strain>
    </source>
</reference>
<proteinExistence type="predicted"/>
<comment type="caution">
    <text evidence="2">The sequence shown here is derived from an EMBL/GenBank/DDBJ whole genome shotgun (WGS) entry which is preliminary data.</text>
</comment>
<gene>
    <name evidence="2" type="ORF">ENT73_01130</name>
</gene>
<dbReference type="PANTHER" id="PTHR22617:SF23">
    <property type="entry name" value="CHEMOTAXIS PROTEIN CHEW"/>
    <property type="match status" value="1"/>
</dbReference>
<protein>
    <submittedName>
        <fullName evidence="2">Chemotaxis protein CheW</fullName>
    </submittedName>
</protein>
<dbReference type="GO" id="GO:0005829">
    <property type="term" value="C:cytosol"/>
    <property type="evidence" value="ECO:0007669"/>
    <property type="project" value="TreeGrafter"/>
</dbReference>
<dbReference type="Pfam" id="PF01584">
    <property type="entry name" value="CheW"/>
    <property type="match status" value="1"/>
</dbReference>
<dbReference type="SUPFAM" id="SSF50341">
    <property type="entry name" value="CheW-like"/>
    <property type="match status" value="1"/>
</dbReference>
<sequence>MKGHELALSKDAKKHLSLQETATIVTFCIGNHLFGVPADKVVEINKDLEITRVPLASDYIKGIMNLRGQILTVIDLGKKLGIEYGSKHQLNLIVRNQDEMASLLIERIDDILEIPVIKLEEPPEIIEGIKREFVEKVYQLPDRLLIILNMDKIFDI</sequence>
<dbReference type="Gene3D" id="2.40.50.180">
    <property type="entry name" value="CheA-289, Domain 4"/>
    <property type="match status" value="1"/>
</dbReference>
<name>A0A832LVI8_9BACT</name>
<accession>A0A832LVI8</accession>
<dbReference type="SMART" id="SM00260">
    <property type="entry name" value="CheW"/>
    <property type="match status" value="1"/>
</dbReference>
<evidence type="ECO:0000313" key="2">
    <source>
        <dbReference type="EMBL" id="HGV54677.1"/>
    </source>
</evidence>
<dbReference type="EMBL" id="DSZU01000022">
    <property type="protein sequence ID" value="HGV54677.1"/>
    <property type="molecule type" value="Genomic_DNA"/>
</dbReference>
<dbReference type="GO" id="GO:0007165">
    <property type="term" value="P:signal transduction"/>
    <property type="evidence" value="ECO:0007669"/>
    <property type="project" value="InterPro"/>
</dbReference>
<feature type="domain" description="CheW-like" evidence="1">
    <location>
        <begin position="21"/>
        <end position="156"/>
    </location>
</feature>
<dbReference type="AlphaFoldDB" id="A0A832LVI8"/>
<evidence type="ECO:0000259" key="1">
    <source>
        <dbReference type="PROSITE" id="PS50851"/>
    </source>
</evidence>
<dbReference type="InterPro" id="IPR036061">
    <property type="entry name" value="CheW-like_dom_sf"/>
</dbReference>
<dbReference type="GO" id="GO:0006935">
    <property type="term" value="P:chemotaxis"/>
    <property type="evidence" value="ECO:0007669"/>
    <property type="project" value="InterPro"/>
</dbReference>
<dbReference type="InterPro" id="IPR039315">
    <property type="entry name" value="CheW"/>
</dbReference>